<feature type="region of interest" description="Disordered" evidence="1">
    <location>
        <begin position="1"/>
        <end position="112"/>
    </location>
</feature>
<name>A0ABN9HX63_9NEOB</name>
<gene>
    <name evidence="2" type="ORF">SPARVUS_LOCUS16585230</name>
</gene>
<reference evidence="2" key="1">
    <citation type="submission" date="2023-05" db="EMBL/GenBank/DDBJ databases">
        <authorList>
            <person name="Stuckert A."/>
        </authorList>
    </citation>
    <scope>NUCLEOTIDE SEQUENCE</scope>
</reference>
<sequence>LRLRARDLFAPSGGSGAGRFRSEGPRPCRSIWGSGAAAPARGPEACRPARGPEACAPPGSPGARGPGACRPARGPGACRPARGPGCLSPAPGATVPAARLPDVPLPGVLPDV</sequence>
<organism evidence="2 3">
    <name type="scientific">Staurois parvus</name>
    <dbReference type="NCBI Taxonomy" id="386267"/>
    <lineage>
        <taxon>Eukaryota</taxon>
        <taxon>Metazoa</taxon>
        <taxon>Chordata</taxon>
        <taxon>Craniata</taxon>
        <taxon>Vertebrata</taxon>
        <taxon>Euteleostomi</taxon>
        <taxon>Amphibia</taxon>
        <taxon>Batrachia</taxon>
        <taxon>Anura</taxon>
        <taxon>Neobatrachia</taxon>
        <taxon>Ranoidea</taxon>
        <taxon>Ranidae</taxon>
        <taxon>Staurois</taxon>
    </lineage>
</organism>
<keyword evidence="3" id="KW-1185">Reference proteome</keyword>
<accession>A0ABN9HX63</accession>
<dbReference type="EMBL" id="CATNWA010021822">
    <property type="protein sequence ID" value="CAI9624078.1"/>
    <property type="molecule type" value="Genomic_DNA"/>
</dbReference>
<dbReference type="Proteomes" id="UP001162483">
    <property type="component" value="Unassembled WGS sequence"/>
</dbReference>
<feature type="non-terminal residue" evidence="2">
    <location>
        <position position="1"/>
    </location>
</feature>
<proteinExistence type="predicted"/>
<evidence type="ECO:0000256" key="1">
    <source>
        <dbReference type="SAM" id="MobiDB-lite"/>
    </source>
</evidence>
<feature type="non-terminal residue" evidence="2">
    <location>
        <position position="112"/>
    </location>
</feature>
<evidence type="ECO:0000313" key="3">
    <source>
        <dbReference type="Proteomes" id="UP001162483"/>
    </source>
</evidence>
<comment type="caution">
    <text evidence="2">The sequence shown here is derived from an EMBL/GenBank/DDBJ whole genome shotgun (WGS) entry which is preliminary data.</text>
</comment>
<evidence type="ECO:0000313" key="2">
    <source>
        <dbReference type="EMBL" id="CAI9624078.1"/>
    </source>
</evidence>
<protein>
    <submittedName>
        <fullName evidence="2">Uncharacterized protein</fullName>
    </submittedName>
</protein>
<feature type="compositionally biased region" description="Low complexity" evidence="1">
    <location>
        <begin position="100"/>
        <end position="112"/>
    </location>
</feature>
<feature type="compositionally biased region" description="Low complexity" evidence="1">
    <location>
        <begin position="54"/>
        <end position="86"/>
    </location>
</feature>